<organism evidence="1 2">
    <name type="scientific">Pseudorhizobium halotolerans</name>
    <dbReference type="NCBI Taxonomy" id="1233081"/>
    <lineage>
        <taxon>Bacteria</taxon>
        <taxon>Pseudomonadati</taxon>
        <taxon>Pseudomonadota</taxon>
        <taxon>Alphaproteobacteria</taxon>
        <taxon>Hyphomicrobiales</taxon>
        <taxon>Rhizobiaceae</taxon>
        <taxon>Rhizobium/Agrobacterium group</taxon>
        <taxon>Pseudorhizobium</taxon>
    </lineage>
</organism>
<dbReference type="Proteomes" id="UP000601041">
    <property type="component" value="Unassembled WGS sequence"/>
</dbReference>
<gene>
    <name evidence="1" type="ORF">RHAB21_00705</name>
</gene>
<evidence type="ECO:0008006" key="3">
    <source>
        <dbReference type="Google" id="ProtNLM"/>
    </source>
</evidence>
<evidence type="ECO:0000313" key="1">
    <source>
        <dbReference type="EMBL" id="CAD7055373.1"/>
    </source>
</evidence>
<protein>
    <recommendedName>
        <fullName evidence="3">Exonuclease SbcC</fullName>
    </recommendedName>
</protein>
<reference evidence="1 2" key="1">
    <citation type="submission" date="2020-11" db="EMBL/GenBank/DDBJ databases">
        <authorList>
            <person name="Lassalle F."/>
        </authorList>
    </citation>
    <scope>NUCLEOTIDE SEQUENCE [LARGE SCALE GENOMIC DNA]</scope>
    <source>
        <strain evidence="1 2">AB21</strain>
    </source>
</reference>
<comment type="caution">
    <text evidence="1">The sequence shown here is derived from an EMBL/GenBank/DDBJ whole genome shotgun (WGS) entry which is preliminary data.</text>
</comment>
<keyword evidence="2" id="KW-1185">Reference proteome</keyword>
<sequence>MTAWLSKAVTPLIVISLMLLAAAFLGWLALHTVDGMVDDARLSAIAERDAHWKGEIAEANTKAALAEAAQANSALRIQAEATAKIRAAEEKLTELEKENAALPDGAACGLDHGRVRLLAR</sequence>
<proteinExistence type="predicted"/>
<accession>A0ABM8PYU5</accession>
<dbReference type="RefSeq" id="WP_142589852.1">
    <property type="nucleotide sequence ID" value="NZ_CABFWE030000016.1"/>
</dbReference>
<evidence type="ECO:0000313" key="2">
    <source>
        <dbReference type="Proteomes" id="UP000601041"/>
    </source>
</evidence>
<dbReference type="EMBL" id="CABFWE030000016">
    <property type="protein sequence ID" value="CAD7055373.1"/>
    <property type="molecule type" value="Genomic_DNA"/>
</dbReference>
<name>A0ABM8PYU5_9HYPH</name>